<comment type="cofactor">
    <cofactor evidence="2 7">
        <name>Mg(2+)</name>
        <dbReference type="ChEBI" id="CHEBI:18420"/>
    </cofactor>
</comment>
<dbReference type="PROSITE" id="PS00629">
    <property type="entry name" value="IMP_1"/>
    <property type="match status" value="1"/>
</dbReference>
<evidence type="ECO:0000256" key="1">
    <source>
        <dbReference type="ARBA" id="ARBA00001033"/>
    </source>
</evidence>
<dbReference type="PRINTS" id="PR00377">
    <property type="entry name" value="IMPHPHTASES"/>
</dbReference>
<dbReference type="PANTHER" id="PTHR20854">
    <property type="entry name" value="INOSITOL MONOPHOSPHATASE"/>
    <property type="match status" value="1"/>
</dbReference>
<dbReference type="PROSITE" id="PS00630">
    <property type="entry name" value="IMP_2"/>
    <property type="match status" value="1"/>
</dbReference>
<dbReference type="RefSeq" id="WP_378061066.1">
    <property type="nucleotide sequence ID" value="NZ_JBHSIS010000022.1"/>
</dbReference>
<keyword evidence="6 7" id="KW-0460">Magnesium</keyword>
<keyword evidence="5 7" id="KW-0378">Hydrolase</keyword>
<dbReference type="CDD" id="cd01639">
    <property type="entry name" value="IMPase"/>
    <property type="match status" value="1"/>
</dbReference>
<dbReference type="InterPro" id="IPR020583">
    <property type="entry name" value="Inositol_monoP_metal-BS"/>
</dbReference>
<keyword evidence="4 7" id="KW-0479">Metal-binding</keyword>
<comment type="catalytic activity">
    <reaction evidence="1 7">
        <text>a myo-inositol phosphate + H2O = myo-inositol + phosphate</text>
        <dbReference type="Rhea" id="RHEA:24056"/>
        <dbReference type="ChEBI" id="CHEBI:15377"/>
        <dbReference type="ChEBI" id="CHEBI:17268"/>
        <dbReference type="ChEBI" id="CHEBI:43474"/>
        <dbReference type="ChEBI" id="CHEBI:84139"/>
        <dbReference type="EC" id="3.1.3.25"/>
    </reaction>
</comment>
<dbReference type="InterPro" id="IPR020550">
    <property type="entry name" value="Inositol_monophosphatase_CS"/>
</dbReference>
<evidence type="ECO:0000256" key="3">
    <source>
        <dbReference type="ARBA" id="ARBA00009759"/>
    </source>
</evidence>
<proteinExistence type="inferred from homology"/>
<gene>
    <name evidence="8" type="ORF">ACFPCV_34075</name>
</gene>
<dbReference type="Pfam" id="PF00459">
    <property type="entry name" value="Inositol_P"/>
    <property type="match status" value="1"/>
</dbReference>
<organism evidence="8 9">
    <name type="scientific">Actinophytocola glycyrrhizae</name>
    <dbReference type="NCBI Taxonomy" id="2044873"/>
    <lineage>
        <taxon>Bacteria</taxon>
        <taxon>Bacillati</taxon>
        <taxon>Actinomycetota</taxon>
        <taxon>Actinomycetes</taxon>
        <taxon>Pseudonocardiales</taxon>
        <taxon>Pseudonocardiaceae</taxon>
    </lineage>
</organism>
<dbReference type="InterPro" id="IPR033942">
    <property type="entry name" value="IMPase"/>
</dbReference>
<dbReference type="Proteomes" id="UP001595859">
    <property type="component" value="Unassembled WGS sequence"/>
</dbReference>
<name>A0ABV9SB74_9PSEU</name>
<dbReference type="InterPro" id="IPR000760">
    <property type="entry name" value="Inositol_monophosphatase-like"/>
</dbReference>
<evidence type="ECO:0000313" key="9">
    <source>
        <dbReference type="Proteomes" id="UP001595859"/>
    </source>
</evidence>
<dbReference type="GO" id="GO:0016787">
    <property type="term" value="F:hydrolase activity"/>
    <property type="evidence" value="ECO:0007669"/>
    <property type="project" value="UniProtKB-KW"/>
</dbReference>
<dbReference type="EC" id="3.1.3.25" evidence="7"/>
<dbReference type="Gene3D" id="3.40.190.80">
    <property type="match status" value="1"/>
</dbReference>
<accession>A0ABV9SB74</accession>
<dbReference type="SUPFAM" id="SSF56655">
    <property type="entry name" value="Carbohydrate phosphatase"/>
    <property type="match status" value="1"/>
</dbReference>
<evidence type="ECO:0000256" key="6">
    <source>
        <dbReference type="ARBA" id="ARBA00022842"/>
    </source>
</evidence>
<comment type="caution">
    <text evidence="8">The sequence shown here is derived from an EMBL/GenBank/DDBJ whole genome shotgun (WGS) entry which is preliminary data.</text>
</comment>
<dbReference type="Gene3D" id="3.30.540.10">
    <property type="entry name" value="Fructose-1,6-Bisphosphatase, subunit A, domain 1"/>
    <property type="match status" value="1"/>
</dbReference>
<evidence type="ECO:0000256" key="7">
    <source>
        <dbReference type="RuleBase" id="RU364068"/>
    </source>
</evidence>
<reference evidence="9" key="1">
    <citation type="journal article" date="2019" name="Int. J. Syst. Evol. Microbiol.">
        <title>The Global Catalogue of Microorganisms (GCM) 10K type strain sequencing project: providing services to taxonomists for standard genome sequencing and annotation.</title>
        <authorList>
            <consortium name="The Broad Institute Genomics Platform"/>
            <consortium name="The Broad Institute Genome Sequencing Center for Infectious Disease"/>
            <person name="Wu L."/>
            <person name="Ma J."/>
        </authorList>
    </citation>
    <scope>NUCLEOTIDE SEQUENCE [LARGE SCALE GENOMIC DNA]</scope>
    <source>
        <strain evidence="9">ZS-22-S1</strain>
    </source>
</reference>
<evidence type="ECO:0000313" key="8">
    <source>
        <dbReference type="EMBL" id="MFC4858552.1"/>
    </source>
</evidence>
<dbReference type="EMBL" id="JBHSIS010000022">
    <property type="protein sequence ID" value="MFC4858552.1"/>
    <property type="molecule type" value="Genomic_DNA"/>
</dbReference>
<evidence type="ECO:0000256" key="5">
    <source>
        <dbReference type="ARBA" id="ARBA00022801"/>
    </source>
</evidence>
<sequence length="268" mass="28056">MGASDELLAVAVSVAREAAELARRSRPSAITDVGTKSSKTDVVTAADLAVEELVRTRLSQLRPGEPVFGEETGGADATPGQVCWVVDPIDGTVNYLYGHPWYAVSLAAQVDGVSVVAAVVEPVSGREWTAVRGGGSWCDGEALRVSDATKLDLSLVATGFAYRVERRERQAAGVARLLPKVRDIRRGGAASLDLCAVAAGWVDGYFEHGLSRWDWAGGALVAEEAGAVVRLPDAADAVGPDMTFCVTPGIAAELRDALADVGLTERLP</sequence>
<dbReference type="PANTHER" id="PTHR20854:SF4">
    <property type="entry name" value="INOSITOL-1-MONOPHOSPHATASE-RELATED"/>
    <property type="match status" value="1"/>
</dbReference>
<protein>
    <recommendedName>
        <fullName evidence="7">Inositol-1-monophosphatase</fullName>
        <ecNumber evidence="7">3.1.3.25</ecNumber>
    </recommendedName>
</protein>
<comment type="similarity">
    <text evidence="3 7">Belongs to the inositol monophosphatase superfamily.</text>
</comment>
<evidence type="ECO:0000256" key="4">
    <source>
        <dbReference type="ARBA" id="ARBA00022723"/>
    </source>
</evidence>
<evidence type="ECO:0000256" key="2">
    <source>
        <dbReference type="ARBA" id="ARBA00001946"/>
    </source>
</evidence>
<keyword evidence="9" id="KW-1185">Reference proteome</keyword>